<reference evidence="1 2" key="1">
    <citation type="submission" date="2016-06" db="EMBL/GenBank/DDBJ databases">
        <authorList>
            <person name="Kjaerup R.B."/>
            <person name="Dalgaard T.S."/>
            <person name="Juul-Madsen H.R."/>
        </authorList>
    </citation>
    <scope>NUCLEOTIDE SEQUENCE [LARGE SCALE GENOMIC DNA]</scope>
    <source>
        <strain evidence="1 2">Pb300</strain>
    </source>
</reference>
<gene>
    <name evidence="1" type="ORF">ACO22_06846</name>
</gene>
<sequence length="65" mass="7245">MAVGVPGYLRAEESRNAIAASKLFVIDDEKIGEIFLWDESESVKLTSVPQCLLPDSENLLHQPHH</sequence>
<accession>A0A1D2J6D2</accession>
<name>A0A1D2J6D2_PARBR</name>
<comment type="caution">
    <text evidence="1">The sequence shown here is derived from an EMBL/GenBank/DDBJ whole genome shotgun (WGS) entry which is preliminary data.</text>
</comment>
<protein>
    <submittedName>
        <fullName evidence="1">Uncharacterized protein</fullName>
    </submittedName>
</protein>
<dbReference type="Proteomes" id="UP000242814">
    <property type="component" value="Unassembled WGS sequence"/>
</dbReference>
<dbReference type="VEuPathDB" id="FungiDB:PADG_12440"/>
<evidence type="ECO:0000313" key="1">
    <source>
        <dbReference type="EMBL" id="ODH13858.1"/>
    </source>
</evidence>
<dbReference type="AlphaFoldDB" id="A0A1D2J6D2"/>
<evidence type="ECO:0000313" key="2">
    <source>
        <dbReference type="Proteomes" id="UP000242814"/>
    </source>
</evidence>
<proteinExistence type="predicted"/>
<organism evidence="1 2">
    <name type="scientific">Paracoccidioides brasiliensis</name>
    <dbReference type="NCBI Taxonomy" id="121759"/>
    <lineage>
        <taxon>Eukaryota</taxon>
        <taxon>Fungi</taxon>
        <taxon>Dikarya</taxon>
        <taxon>Ascomycota</taxon>
        <taxon>Pezizomycotina</taxon>
        <taxon>Eurotiomycetes</taxon>
        <taxon>Eurotiomycetidae</taxon>
        <taxon>Onygenales</taxon>
        <taxon>Ajellomycetaceae</taxon>
        <taxon>Paracoccidioides</taxon>
    </lineage>
</organism>
<dbReference type="EMBL" id="LZYO01000410">
    <property type="protein sequence ID" value="ODH13858.1"/>
    <property type="molecule type" value="Genomic_DNA"/>
</dbReference>
<dbReference type="VEuPathDB" id="FungiDB:PABG_12587"/>